<comment type="similarity">
    <text evidence="3">Belongs to the bacterial microcompartments protein family.</text>
</comment>
<comment type="subcellular location">
    <subcellularLocation>
        <location evidence="1">Bacterial microcompartment</location>
    </subcellularLocation>
</comment>
<evidence type="ECO:0000256" key="2">
    <source>
        <dbReference type="ARBA" id="ARBA00024446"/>
    </source>
</evidence>
<dbReference type="Gene3D" id="3.30.70.1710">
    <property type="match status" value="1"/>
</dbReference>
<sequence>MTEQSLGLIETIGLTAAVEAADAAVKAANVQLVGYELAKGEGMTVVKLLGDVGAIKAAVSAGAAAAGRVNRVISTKVIARPAAALSRLVDSAETVGIAAQPHPADIPSPVKTEAPAEQPAEAPAESPTEKPVEEPAAAKAEPPVAAQFQTKAETAAADAAPVETAPAKEPEVTVPPVDVPPVDVPPVDAAPKAANGKVADEKPAAKRAADAAPKSGPGDPKPTPRSRRGGTAKKAKTT</sequence>
<dbReference type="InterPro" id="IPR037233">
    <property type="entry name" value="CcmK-like_sf"/>
</dbReference>
<dbReference type="EMBL" id="JAOQNS010000005">
    <property type="protein sequence ID" value="MCW2307640.1"/>
    <property type="molecule type" value="Genomic_DNA"/>
</dbReference>
<accession>A0ABT3HB79</accession>
<dbReference type="SMART" id="SM00877">
    <property type="entry name" value="BMC"/>
    <property type="match status" value="1"/>
</dbReference>
<keyword evidence="7" id="KW-1185">Reference proteome</keyword>
<feature type="domain" description="BMC" evidence="5">
    <location>
        <begin position="5"/>
        <end position="90"/>
    </location>
</feature>
<protein>
    <submittedName>
        <fullName evidence="6">Microcompartment protein CcmL/EutN</fullName>
    </submittedName>
</protein>
<keyword evidence="2" id="KW-1283">Bacterial microcompartment</keyword>
<dbReference type="SUPFAM" id="SSF143414">
    <property type="entry name" value="CcmK-like"/>
    <property type="match status" value="1"/>
</dbReference>
<gene>
    <name evidence="6" type="ORF">M2319_001977</name>
</gene>
<feature type="compositionally biased region" description="Low complexity" evidence="4">
    <location>
        <begin position="113"/>
        <end position="126"/>
    </location>
</feature>
<evidence type="ECO:0000313" key="6">
    <source>
        <dbReference type="EMBL" id="MCW2307640.1"/>
    </source>
</evidence>
<dbReference type="PANTHER" id="PTHR33941">
    <property type="entry name" value="PROPANEDIOL UTILIZATION PROTEIN PDUA"/>
    <property type="match status" value="1"/>
</dbReference>
<dbReference type="Pfam" id="PF00936">
    <property type="entry name" value="BMC"/>
    <property type="match status" value="1"/>
</dbReference>
<feature type="compositionally biased region" description="Low complexity" evidence="4">
    <location>
        <begin position="134"/>
        <end position="165"/>
    </location>
</feature>
<dbReference type="CDD" id="cd07045">
    <property type="entry name" value="BMC_CcmK_like"/>
    <property type="match status" value="1"/>
</dbReference>
<name>A0ABT3HB79_9HYPH</name>
<dbReference type="InterPro" id="IPR050575">
    <property type="entry name" value="BMC_shell"/>
</dbReference>
<feature type="compositionally biased region" description="Basic residues" evidence="4">
    <location>
        <begin position="224"/>
        <end position="238"/>
    </location>
</feature>
<evidence type="ECO:0000256" key="4">
    <source>
        <dbReference type="SAM" id="MobiDB-lite"/>
    </source>
</evidence>
<evidence type="ECO:0000256" key="1">
    <source>
        <dbReference type="ARBA" id="ARBA00024322"/>
    </source>
</evidence>
<proteinExistence type="inferred from homology"/>
<evidence type="ECO:0000259" key="5">
    <source>
        <dbReference type="PROSITE" id="PS51930"/>
    </source>
</evidence>
<dbReference type="Proteomes" id="UP001209755">
    <property type="component" value="Unassembled WGS sequence"/>
</dbReference>
<feature type="region of interest" description="Disordered" evidence="4">
    <location>
        <begin position="100"/>
        <end position="238"/>
    </location>
</feature>
<organism evidence="6 7">
    <name type="scientific">Rhodobium gokarnense</name>
    <dbReference type="NCBI Taxonomy" id="364296"/>
    <lineage>
        <taxon>Bacteria</taxon>
        <taxon>Pseudomonadati</taxon>
        <taxon>Pseudomonadota</taxon>
        <taxon>Alphaproteobacteria</taxon>
        <taxon>Hyphomicrobiales</taxon>
        <taxon>Rhodobiaceae</taxon>
        <taxon>Rhodobium</taxon>
    </lineage>
</organism>
<comment type="caution">
    <text evidence="6">The sequence shown here is derived from an EMBL/GenBank/DDBJ whole genome shotgun (WGS) entry which is preliminary data.</text>
</comment>
<evidence type="ECO:0000313" key="7">
    <source>
        <dbReference type="Proteomes" id="UP001209755"/>
    </source>
</evidence>
<dbReference type="PANTHER" id="PTHR33941:SF11">
    <property type="entry name" value="BACTERIAL MICROCOMPARTMENT SHELL PROTEIN PDUJ"/>
    <property type="match status" value="1"/>
</dbReference>
<reference evidence="7" key="1">
    <citation type="submission" date="2023-07" db="EMBL/GenBank/DDBJ databases">
        <title>Genome sequencing of Purple Non-Sulfur Bacteria from various extreme environments.</title>
        <authorList>
            <person name="Mayer M."/>
        </authorList>
    </citation>
    <scope>NUCLEOTIDE SEQUENCE [LARGE SCALE GENOMIC DNA]</scope>
    <source>
        <strain evidence="7">DSM 17935</strain>
    </source>
</reference>
<dbReference type="InterPro" id="IPR044872">
    <property type="entry name" value="CcmK/CsoS1_BMC"/>
</dbReference>
<dbReference type="PROSITE" id="PS51930">
    <property type="entry name" value="BMC_2"/>
    <property type="match status" value="1"/>
</dbReference>
<evidence type="ECO:0000256" key="3">
    <source>
        <dbReference type="PROSITE-ProRule" id="PRU01278"/>
    </source>
</evidence>
<dbReference type="InterPro" id="IPR000249">
    <property type="entry name" value="BMC_dom"/>
</dbReference>
<feature type="compositionally biased region" description="Basic and acidic residues" evidence="4">
    <location>
        <begin position="198"/>
        <end position="209"/>
    </location>
</feature>